<accession>C9YFM8</accession>
<dbReference type="CDD" id="cd00038">
    <property type="entry name" value="CAP_ED"/>
    <property type="match status" value="1"/>
</dbReference>
<evidence type="ECO:0000313" key="6">
    <source>
        <dbReference type="EMBL" id="CBA32788.1"/>
    </source>
</evidence>
<dbReference type="EMBL" id="FN543108">
    <property type="protein sequence ID" value="CBA32788.1"/>
    <property type="molecule type" value="Genomic_DNA"/>
</dbReference>
<keyword evidence="3" id="KW-0804">Transcription</keyword>
<proteinExistence type="predicted"/>
<evidence type="ECO:0000259" key="4">
    <source>
        <dbReference type="PROSITE" id="PS50042"/>
    </source>
</evidence>
<dbReference type="SMART" id="SM00100">
    <property type="entry name" value="cNMP"/>
    <property type="match status" value="1"/>
</dbReference>
<dbReference type="Gene3D" id="1.10.10.10">
    <property type="entry name" value="Winged helix-like DNA-binding domain superfamily/Winged helix DNA-binding domain"/>
    <property type="match status" value="1"/>
</dbReference>
<name>C9YFM8_CURXX</name>
<gene>
    <name evidence="6" type="ORF">Csp_B15780</name>
</gene>
<dbReference type="InterPro" id="IPR050397">
    <property type="entry name" value="Env_Response_Regulators"/>
</dbReference>
<feature type="domain" description="HTH crp-type" evidence="5">
    <location>
        <begin position="178"/>
        <end position="254"/>
    </location>
</feature>
<dbReference type="InterPro" id="IPR036390">
    <property type="entry name" value="WH_DNA-bd_sf"/>
</dbReference>
<sequence length="264" mass="29500">MLRAAVPGVTIPTCSFRIQSRKRQAMDEPILTIEERSAINGGRWFSTLSPSLKHDILRCAFVKRFKDGDLIAARGEPPEEWIACAKGAVRVSSTSISGKQITLTYVEPGIWFGDVSIFDGDRRTHDAYAHGETTVLCVAKADFKKILATHVELYEAMLRLHARRIRQLYGLVEDLNTLPLRARLAKQLLHLVRSYGVPSLSDGSEVRIGLQLAQEELAQLLGASRQRVNQELKAMEREEAIRIEPGGLVIRDRAALMRVIESDS</sequence>
<dbReference type="InterPro" id="IPR000595">
    <property type="entry name" value="cNMP-bd_dom"/>
</dbReference>
<evidence type="ECO:0000259" key="5">
    <source>
        <dbReference type="PROSITE" id="PS51063"/>
    </source>
</evidence>
<dbReference type="GO" id="GO:0005829">
    <property type="term" value="C:cytosol"/>
    <property type="evidence" value="ECO:0007669"/>
    <property type="project" value="TreeGrafter"/>
</dbReference>
<dbReference type="GO" id="GO:0003677">
    <property type="term" value="F:DNA binding"/>
    <property type="evidence" value="ECO:0007669"/>
    <property type="project" value="UniProtKB-KW"/>
</dbReference>
<organism evidence="6">
    <name type="scientific">Curvibacter symbiont subsp. Hydra magnipapillata</name>
    <dbReference type="NCBI Taxonomy" id="667019"/>
    <lineage>
        <taxon>Bacteria</taxon>
        <taxon>Pseudomonadati</taxon>
        <taxon>Pseudomonadota</taxon>
        <taxon>Betaproteobacteria</taxon>
        <taxon>Burkholderiales</taxon>
        <taxon>Comamonadaceae</taxon>
        <taxon>Curvibacter</taxon>
    </lineage>
</organism>
<dbReference type="InterPro" id="IPR014710">
    <property type="entry name" value="RmlC-like_jellyroll"/>
</dbReference>
<dbReference type="PANTHER" id="PTHR24567:SF74">
    <property type="entry name" value="HTH-TYPE TRANSCRIPTIONAL REGULATOR ARCR"/>
    <property type="match status" value="1"/>
</dbReference>
<dbReference type="AlphaFoldDB" id="C9YFM8"/>
<keyword evidence="1" id="KW-0805">Transcription regulation</keyword>
<dbReference type="SMART" id="SM00419">
    <property type="entry name" value="HTH_CRP"/>
    <property type="match status" value="1"/>
</dbReference>
<feature type="domain" description="Cyclic nucleotide-binding" evidence="4">
    <location>
        <begin position="44"/>
        <end position="164"/>
    </location>
</feature>
<dbReference type="PROSITE" id="PS51063">
    <property type="entry name" value="HTH_CRP_2"/>
    <property type="match status" value="1"/>
</dbReference>
<dbReference type="Pfam" id="PF00027">
    <property type="entry name" value="cNMP_binding"/>
    <property type="match status" value="1"/>
</dbReference>
<dbReference type="SUPFAM" id="SSF46785">
    <property type="entry name" value="Winged helix' DNA-binding domain"/>
    <property type="match status" value="1"/>
</dbReference>
<dbReference type="Pfam" id="PF13545">
    <property type="entry name" value="HTH_Crp_2"/>
    <property type="match status" value="1"/>
</dbReference>
<dbReference type="PROSITE" id="PS50042">
    <property type="entry name" value="CNMP_BINDING_3"/>
    <property type="match status" value="1"/>
</dbReference>
<dbReference type="SUPFAM" id="SSF51206">
    <property type="entry name" value="cAMP-binding domain-like"/>
    <property type="match status" value="1"/>
</dbReference>
<keyword evidence="2" id="KW-0238">DNA-binding</keyword>
<dbReference type="InterPro" id="IPR012318">
    <property type="entry name" value="HTH_CRP"/>
</dbReference>
<dbReference type="InterPro" id="IPR018490">
    <property type="entry name" value="cNMP-bd_dom_sf"/>
</dbReference>
<dbReference type="InterPro" id="IPR036388">
    <property type="entry name" value="WH-like_DNA-bd_sf"/>
</dbReference>
<protein>
    <recommendedName>
        <fullName evidence="7">Crp/Fnr family transcriptional regulator</fullName>
    </recommendedName>
</protein>
<evidence type="ECO:0000256" key="1">
    <source>
        <dbReference type="ARBA" id="ARBA00023015"/>
    </source>
</evidence>
<evidence type="ECO:0000256" key="2">
    <source>
        <dbReference type="ARBA" id="ARBA00023125"/>
    </source>
</evidence>
<evidence type="ECO:0000256" key="3">
    <source>
        <dbReference type="ARBA" id="ARBA00023163"/>
    </source>
</evidence>
<dbReference type="Gene3D" id="2.60.120.10">
    <property type="entry name" value="Jelly Rolls"/>
    <property type="match status" value="1"/>
</dbReference>
<evidence type="ECO:0008006" key="7">
    <source>
        <dbReference type="Google" id="ProtNLM"/>
    </source>
</evidence>
<reference evidence="6" key="1">
    <citation type="journal article" date="2010" name="Nature">
        <title>The Dynamic genome of Hydra.</title>
        <authorList>
            <person name="Chapman J.A."/>
            <person name="Kirkness E.F."/>
            <person name="Simakov O."/>
            <person name="Hampson S.E."/>
            <person name="Mitros T."/>
            <person name="Weinmaier T."/>
            <person name="Rattei T."/>
            <person name="Balasubramanian P.G."/>
            <person name="Borman J."/>
            <person name="Busam D."/>
            <person name="Disbennett K."/>
            <person name="Pfannkoch C."/>
            <person name="Sumin N."/>
            <person name="Sutton G."/>
            <person name="Viswanathan L."/>
            <person name="Walenz B."/>
            <person name="Goodstein D.M."/>
            <person name="Hellsten U."/>
            <person name="Kawashima T."/>
            <person name="Prochnik S.E."/>
            <person name="Putnam N.H."/>
            <person name="Shu S."/>
            <person name="Blumberg B."/>
            <person name="Dana C.E."/>
            <person name="Gee L."/>
            <person name="Kibler D.F."/>
            <person name="Law L."/>
            <person name="Lindgens D."/>
            <person name="Martinez D.E."/>
            <person name="Peng J."/>
            <person name="Wigge P.A."/>
            <person name="Bertulat B."/>
            <person name="Guder C."/>
            <person name="Nakamura Y."/>
            <person name="Ozbek S."/>
            <person name="Watanabe H."/>
            <person name="Khalturin K."/>
            <person name="Hemmrich G."/>
            <person name="Franke A."/>
            <person name="Augustin R."/>
            <person name="Fraune S."/>
            <person name="Hayakawa E."/>
            <person name="Hayakawa S."/>
            <person name="Hirose M."/>
            <person name="Hwang J."/>
            <person name="Ikeo K."/>
            <person name="Nishimiya-Fujisawa C."/>
            <person name="Ogura A."/>
            <person name="Takahashi T."/>
            <person name="Steinmetz P.R."/>
            <person name="Zhang X."/>
            <person name="Aufschnaiter R."/>
            <person name="Eder M.K."/>
            <person name="Gorny A.K."/>
            <person name="Salvenmoser W."/>
            <person name="Heimberg A.M."/>
            <person name="Wheeler B.M."/>
            <person name="Peterson K.J."/>
            <person name="Boettger A."/>
            <person name="Tischler P."/>
            <person name="Wolf A."/>
            <person name="Gojobori T."/>
            <person name="Remington K.A."/>
            <person name="Strausberg R.L."/>
            <person name="Venter J."/>
            <person name="Technau U."/>
            <person name="Hobmayer B."/>
            <person name="Bosch T.C."/>
            <person name="Holstein T.W."/>
            <person name="Fujisawa T."/>
            <person name="Bode H.R."/>
            <person name="David C.N."/>
            <person name="Rokhsar D.S."/>
            <person name="Steele R.E."/>
        </authorList>
    </citation>
    <scope>NUCLEOTIDE SEQUENCE</scope>
</reference>
<dbReference type="PANTHER" id="PTHR24567">
    <property type="entry name" value="CRP FAMILY TRANSCRIPTIONAL REGULATORY PROTEIN"/>
    <property type="match status" value="1"/>
</dbReference>
<dbReference type="GO" id="GO:0003700">
    <property type="term" value="F:DNA-binding transcription factor activity"/>
    <property type="evidence" value="ECO:0007669"/>
    <property type="project" value="TreeGrafter"/>
</dbReference>